<protein>
    <recommendedName>
        <fullName evidence="4">General secretion pathway GspH domain-containing protein</fullName>
    </recommendedName>
</protein>
<comment type="caution">
    <text evidence="2">The sequence shown here is derived from an EMBL/GenBank/DDBJ whole genome shotgun (WGS) entry which is preliminary data.</text>
</comment>
<keyword evidence="1" id="KW-0812">Transmembrane</keyword>
<accession>A0A0G1ILX0</accession>
<keyword evidence="1" id="KW-1133">Transmembrane helix</keyword>
<dbReference type="EMBL" id="LCIR01000003">
    <property type="protein sequence ID" value="KKT60105.1"/>
    <property type="molecule type" value="Genomic_DNA"/>
</dbReference>
<organism evidence="2 3">
    <name type="scientific">Candidatus Giovannonibacteria bacterium GW2011_GWA1_44_25</name>
    <dbReference type="NCBI Taxonomy" id="1618645"/>
    <lineage>
        <taxon>Bacteria</taxon>
        <taxon>Candidatus Giovannoniibacteriota</taxon>
    </lineage>
</organism>
<dbReference type="AlphaFoldDB" id="A0A0G1ILX0"/>
<dbReference type="Proteomes" id="UP000034087">
    <property type="component" value="Unassembled WGS sequence"/>
</dbReference>
<reference evidence="2 3" key="1">
    <citation type="journal article" date="2015" name="Nature">
        <title>rRNA introns, odd ribosomes, and small enigmatic genomes across a large radiation of phyla.</title>
        <authorList>
            <person name="Brown C.T."/>
            <person name="Hug L.A."/>
            <person name="Thomas B.C."/>
            <person name="Sharon I."/>
            <person name="Castelle C.J."/>
            <person name="Singh A."/>
            <person name="Wilkins M.J."/>
            <person name="Williams K.H."/>
            <person name="Banfield J.F."/>
        </authorList>
    </citation>
    <scope>NUCLEOTIDE SEQUENCE [LARGE SCALE GENOMIC DNA]</scope>
</reference>
<evidence type="ECO:0000313" key="2">
    <source>
        <dbReference type="EMBL" id="KKT60105.1"/>
    </source>
</evidence>
<evidence type="ECO:0008006" key="4">
    <source>
        <dbReference type="Google" id="ProtNLM"/>
    </source>
</evidence>
<name>A0A0G1ILX0_9BACT</name>
<dbReference type="PATRIC" id="fig|1618645.3.peg.217"/>
<feature type="transmembrane region" description="Helical" evidence="1">
    <location>
        <begin position="6"/>
        <end position="25"/>
    </location>
</feature>
<evidence type="ECO:0000313" key="3">
    <source>
        <dbReference type="Proteomes" id="UP000034087"/>
    </source>
</evidence>
<keyword evidence="1" id="KW-0472">Membrane</keyword>
<sequence>MLEAVVSVSIVIAIAAILFSAFAVFRESNDLQAAGETIVGILKDARSRAIGSQDKTTYGVHFETAKVVLFKGSVYSSSNSANEVYILPAPVEISAISLTGGAVDTVFSILGGTTTTSGTVTLRSKRNTSKTRVITIFSTGNVQ</sequence>
<gene>
    <name evidence="2" type="ORF">UW53_C0003G0016</name>
</gene>
<evidence type="ECO:0000256" key="1">
    <source>
        <dbReference type="SAM" id="Phobius"/>
    </source>
</evidence>
<proteinExistence type="predicted"/>